<protein>
    <submittedName>
        <fullName evidence="2">Uncharacterized protein</fullName>
    </submittedName>
</protein>
<dbReference type="EMBL" id="JARBHB010000009">
    <property type="protein sequence ID" value="KAJ8875320.1"/>
    <property type="molecule type" value="Genomic_DNA"/>
</dbReference>
<accession>A0ABQ9GTG4</accession>
<dbReference type="Proteomes" id="UP001159363">
    <property type="component" value="Chromosome 8"/>
</dbReference>
<organism evidence="2 3">
    <name type="scientific">Dryococelus australis</name>
    <dbReference type="NCBI Taxonomy" id="614101"/>
    <lineage>
        <taxon>Eukaryota</taxon>
        <taxon>Metazoa</taxon>
        <taxon>Ecdysozoa</taxon>
        <taxon>Arthropoda</taxon>
        <taxon>Hexapoda</taxon>
        <taxon>Insecta</taxon>
        <taxon>Pterygota</taxon>
        <taxon>Neoptera</taxon>
        <taxon>Polyneoptera</taxon>
        <taxon>Phasmatodea</taxon>
        <taxon>Verophasmatodea</taxon>
        <taxon>Anareolatae</taxon>
        <taxon>Phasmatidae</taxon>
        <taxon>Eurycanthinae</taxon>
        <taxon>Dryococelus</taxon>
    </lineage>
</organism>
<evidence type="ECO:0000313" key="2">
    <source>
        <dbReference type="EMBL" id="KAJ8875320.1"/>
    </source>
</evidence>
<gene>
    <name evidence="2" type="ORF">PR048_023215</name>
</gene>
<name>A0ABQ9GTG4_9NEOP</name>
<keyword evidence="3" id="KW-1185">Reference proteome</keyword>
<reference evidence="2 3" key="1">
    <citation type="submission" date="2023-02" db="EMBL/GenBank/DDBJ databases">
        <title>LHISI_Scaffold_Assembly.</title>
        <authorList>
            <person name="Stuart O.P."/>
            <person name="Cleave R."/>
            <person name="Magrath M.J.L."/>
            <person name="Mikheyev A.S."/>
        </authorList>
    </citation>
    <scope>NUCLEOTIDE SEQUENCE [LARGE SCALE GENOMIC DNA]</scope>
    <source>
        <strain evidence="2">Daus_M_001</strain>
        <tissue evidence="2">Leg muscle</tissue>
    </source>
</reference>
<evidence type="ECO:0000313" key="3">
    <source>
        <dbReference type="Proteomes" id="UP001159363"/>
    </source>
</evidence>
<feature type="region of interest" description="Disordered" evidence="1">
    <location>
        <begin position="161"/>
        <end position="187"/>
    </location>
</feature>
<evidence type="ECO:0000256" key="1">
    <source>
        <dbReference type="SAM" id="MobiDB-lite"/>
    </source>
</evidence>
<sequence>MSAEGLAGPFFFFDGTVTGERKLPYHVVEKTLCQLFTNSTHMTIALSNGTMRHHVTIETNGRSWLKHFLEVLDVEKSVPPRKKRKRLSSDKWFESSAMLSAEANSSEPLLRCSSDHNSNGNEASVKRGTYLKYKYHVRASEEGVIKSRVFGVSCELQRQLGSSGASRDGCSDPPECVGELVRSEEWD</sequence>
<comment type="caution">
    <text evidence="2">The sequence shown here is derived from an EMBL/GenBank/DDBJ whole genome shotgun (WGS) entry which is preliminary data.</text>
</comment>
<proteinExistence type="predicted"/>